<protein>
    <submittedName>
        <fullName evidence="1">Uncharacterized protein</fullName>
    </submittedName>
</protein>
<proteinExistence type="predicted"/>
<dbReference type="AlphaFoldDB" id="H1PVP5"/>
<organism evidence="1 2">
    <name type="scientific">Fusobacterium ulcerans 12-1B</name>
    <dbReference type="NCBI Taxonomy" id="457404"/>
    <lineage>
        <taxon>Bacteria</taxon>
        <taxon>Fusobacteriati</taxon>
        <taxon>Fusobacteriota</taxon>
        <taxon>Fusobacteriia</taxon>
        <taxon>Fusobacteriales</taxon>
        <taxon>Fusobacteriaceae</taxon>
        <taxon>Fusobacterium</taxon>
    </lineage>
</organism>
<keyword evidence="2" id="KW-1185">Reference proteome</keyword>
<accession>H1PVP5</accession>
<dbReference type="HOGENOM" id="CLU_1432653_0_0_0"/>
<name>H1PVP5_9FUSO</name>
<sequence>MGLLKKTFKNHSQKFTILDSDEIIEGLVMKKSLYFLLPFIPKEGMVLRSVITGADFYLHGTPSAVPDGLHGPVIAYKINFLSKNEYDKLHNSSSTFNIGNINGPSIVGNQTNATMNIGSSIEDLEKLISNKATEDQEELNKLVKLLETITDNNMPLSKGTLAKFSDILAKHQDIVIAVGGFLTTFFMSK</sequence>
<gene>
    <name evidence="1" type="ORF">HMPREF0402_02488</name>
</gene>
<evidence type="ECO:0000313" key="1">
    <source>
        <dbReference type="EMBL" id="EHO79749.1"/>
    </source>
</evidence>
<dbReference type="Proteomes" id="UP000003233">
    <property type="component" value="Unassembled WGS sequence"/>
</dbReference>
<evidence type="ECO:0000313" key="2">
    <source>
        <dbReference type="Proteomes" id="UP000003233"/>
    </source>
</evidence>
<comment type="caution">
    <text evidence="1">The sequence shown here is derived from an EMBL/GenBank/DDBJ whole genome shotgun (WGS) entry which is preliminary data.</text>
</comment>
<dbReference type="PATRIC" id="fig|457404.5.peg.2659"/>
<dbReference type="EMBL" id="AGWJ02000023">
    <property type="protein sequence ID" value="EHO79749.1"/>
    <property type="molecule type" value="Genomic_DNA"/>
</dbReference>
<reference evidence="1 2" key="1">
    <citation type="submission" date="2012-07" db="EMBL/GenBank/DDBJ databases">
        <title>The Genome Sequence of Fusobacterium ulcerans 12_1B.</title>
        <authorList>
            <consortium name="The Broad Institute Genome Sequencing Platform"/>
            <person name="Earl A."/>
            <person name="Ward D."/>
            <person name="Feldgarden M."/>
            <person name="Gevers D."/>
            <person name="Strauss J."/>
            <person name="Ambrose C.E."/>
            <person name="Allen-Vercoe E."/>
            <person name="Walker B."/>
            <person name="Young S.K."/>
            <person name="Zeng Q."/>
            <person name="Gargeya S."/>
            <person name="Fitzgerald M."/>
            <person name="Haas B."/>
            <person name="Abouelleil A."/>
            <person name="Alvarado L."/>
            <person name="Arachchi H.M."/>
            <person name="Berlin A.M."/>
            <person name="Chapman S.B."/>
            <person name="Goldberg J."/>
            <person name="Griggs A."/>
            <person name="Gujja S."/>
            <person name="Hansen M."/>
            <person name="Howarth C."/>
            <person name="Imamovic A."/>
            <person name="Larimer J."/>
            <person name="McCowen C."/>
            <person name="Montmayeur A."/>
            <person name="Murphy C."/>
            <person name="Neiman D."/>
            <person name="Pearson M."/>
            <person name="Priest M."/>
            <person name="Roberts A."/>
            <person name="Saif S."/>
            <person name="Shea T."/>
            <person name="Sisk P."/>
            <person name="Sykes S."/>
            <person name="Wortman J."/>
            <person name="Nusbaum C."/>
            <person name="Birren B."/>
        </authorList>
    </citation>
    <scope>NUCLEOTIDE SEQUENCE [LARGE SCALE GENOMIC DNA]</scope>
    <source>
        <strain evidence="1 2">12_1B</strain>
    </source>
</reference>
<dbReference type="BioCyc" id="FSP457404-HMP:GTSQ-2513-MONOMER"/>